<dbReference type="Gene3D" id="3.40.50.300">
    <property type="entry name" value="P-loop containing nucleotide triphosphate hydrolases"/>
    <property type="match status" value="1"/>
</dbReference>
<dbReference type="Pfam" id="PF03205">
    <property type="entry name" value="MobB"/>
    <property type="match status" value="1"/>
</dbReference>
<evidence type="ECO:0000313" key="3">
    <source>
        <dbReference type="Proteomes" id="UP001258181"/>
    </source>
</evidence>
<evidence type="ECO:0000259" key="1">
    <source>
        <dbReference type="Pfam" id="PF03205"/>
    </source>
</evidence>
<dbReference type="NCBIfam" id="TIGR00176">
    <property type="entry name" value="mobB"/>
    <property type="match status" value="1"/>
</dbReference>
<dbReference type="RefSeq" id="WP_310257060.1">
    <property type="nucleotide sequence ID" value="NZ_JAVDWA010000001.1"/>
</dbReference>
<dbReference type="InterPro" id="IPR052539">
    <property type="entry name" value="MGD_biosynthesis_adapter"/>
</dbReference>
<dbReference type="PANTHER" id="PTHR40072">
    <property type="entry name" value="MOLYBDOPTERIN-GUANINE DINUCLEOTIDE BIOSYNTHESIS ADAPTER PROTEIN-RELATED"/>
    <property type="match status" value="1"/>
</dbReference>
<dbReference type="SUPFAM" id="SSF52540">
    <property type="entry name" value="P-loop containing nucleoside triphosphate hydrolases"/>
    <property type="match status" value="1"/>
</dbReference>
<dbReference type="EMBL" id="JAVDWA010000001">
    <property type="protein sequence ID" value="MDR7071993.1"/>
    <property type="molecule type" value="Genomic_DNA"/>
</dbReference>
<proteinExistence type="predicted"/>
<protein>
    <submittedName>
        <fullName evidence="2">Molybdopterin-guanine dinucleotide biosynthesis protein B</fullName>
    </submittedName>
</protein>
<comment type="caution">
    <text evidence="2">The sequence shown here is derived from an EMBL/GenBank/DDBJ whole genome shotgun (WGS) entry which is preliminary data.</text>
</comment>
<organism evidence="2 3">
    <name type="scientific">Fictibacillus barbaricus</name>
    <dbReference type="NCBI Taxonomy" id="182136"/>
    <lineage>
        <taxon>Bacteria</taxon>
        <taxon>Bacillati</taxon>
        <taxon>Bacillota</taxon>
        <taxon>Bacilli</taxon>
        <taxon>Bacillales</taxon>
        <taxon>Fictibacillaceae</taxon>
        <taxon>Fictibacillus</taxon>
    </lineage>
</organism>
<evidence type="ECO:0000313" key="2">
    <source>
        <dbReference type="EMBL" id="MDR7071993.1"/>
    </source>
</evidence>
<feature type="domain" description="Molybdopterin-guanine dinucleotide biosynthesis protein B (MobB)" evidence="1">
    <location>
        <begin position="6"/>
        <end position="136"/>
    </location>
</feature>
<sequence length="180" mass="20274">MGFPVILQIIGYQNSGKTTVINTLLESLTKMGIRSGVIKHHGHEASLPFNDSGKDTERHRNAGAIVTTVSSAGNTILSMGSALSLEKTIELYKLLDTDCILIEGYKEIQYPRVILCRNKEDEFLIEHAVNPVAIISEENVREKYHLPSFLYQDQNKWMNFLVDHIEKGISKGKRGNYEIL</sequence>
<accession>A0ABU1TXS0</accession>
<dbReference type="PANTHER" id="PTHR40072:SF1">
    <property type="entry name" value="MOLYBDOPTERIN-GUANINE DINUCLEOTIDE BIOSYNTHESIS ADAPTER PROTEIN"/>
    <property type="match status" value="1"/>
</dbReference>
<dbReference type="InterPro" id="IPR004435">
    <property type="entry name" value="MobB_dom"/>
</dbReference>
<gene>
    <name evidence="2" type="ORF">J2X07_000968</name>
</gene>
<reference evidence="2 3" key="1">
    <citation type="submission" date="2023-07" db="EMBL/GenBank/DDBJ databases">
        <title>Sorghum-associated microbial communities from plants grown in Nebraska, USA.</title>
        <authorList>
            <person name="Schachtman D."/>
        </authorList>
    </citation>
    <scope>NUCLEOTIDE SEQUENCE [LARGE SCALE GENOMIC DNA]</scope>
    <source>
        <strain evidence="2 3">BE211</strain>
    </source>
</reference>
<dbReference type="Proteomes" id="UP001258181">
    <property type="component" value="Unassembled WGS sequence"/>
</dbReference>
<keyword evidence="3" id="KW-1185">Reference proteome</keyword>
<dbReference type="InterPro" id="IPR027417">
    <property type="entry name" value="P-loop_NTPase"/>
</dbReference>
<name>A0ABU1TXS0_9BACL</name>